<dbReference type="EMBL" id="JAHUZE010000002">
    <property type="protein sequence ID" value="MBV7378961.1"/>
    <property type="molecule type" value="Genomic_DNA"/>
</dbReference>
<feature type="domain" description="Response regulatory" evidence="3">
    <location>
        <begin position="3"/>
        <end position="121"/>
    </location>
</feature>
<dbReference type="Pfam" id="PF00072">
    <property type="entry name" value="Response_reg"/>
    <property type="match status" value="1"/>
</dbReference>
<organism evidence="4 5">
    <name type="scientific">Maritimibacter dapengensis</name>
    <dbReference type="NCBI Taxonomy" id="2836868"/>
    <lineage>
        <taxon>Bacteria</taxon>
        <taxon>Pseudomonadati</taxon>
        <taxon>Pseudomonadota</taxon>
        <taxon>Alphaproteobacteria</taxon>
        <taxon>Rhodobacterales</taxon>
        <taxon>Roseobacteraceae</taxon>
        <taxon>Maritimibacter</taxon>
    </lineage>
</organism>
<accession>A0ABS6T328</accession>
<comment type="caution">
    <text evidence="4">The sequence shown here is derived from an EMBL/GenBank/DDBJ whole genome shotgun (WGS) entry which is preliminary data.</text>
</comment>
<gene>
    <name evidence="4" type="ORF">KJP28_08480</name>
</gene>
<reference evidence="4 5" key="1">
    <citation type="submission" date="2021-05" db="EMBL/GenBank/DDBJ databases">
        <title>Culturable bacteria isolated from Daya Bay.</title>
        <authorList>
            <person name="Zheng W."/>
            <person name="Yu S."/>
            <person name="Huang Y."/>
        </authorList>
    </citation>
    <scope>NUCLEOTIDE SEQUENCE [LARGE SCALE GENOMIC DNA]</scope>
    <source>
        <strain evidence="4 5">DP4N28-5</strain>
    </source>
</reference>
<evidence type="ECO:0000313" key="4">
    <source>
        <dbReference type="EMBL" id="MBV7378961.1"/>
    </source>
</evidence>
<keyword evidence="1 2" id="KW-0597">Phosphoprotein</keyword>
<dbReference type="RefSeq" id="WP_218392125.1">
    <property type="nucleotide sequence ID" value="NZ_JAHUZE010000002.1"/>
</dbReference>
<keyword evidence="5" id="KW-1185">Reference proteome</keyword>
<dbReference type="InterPro" id="IPR001789">
    <property type="entry name" value="Sig_transdc_resp-reg_receiver"/>
</dbReference>
<dbReference type="Proteomes" id="UP000756530">
    <property type="component" value="Unassembled WGS sequence"/>
</dbReference>
<evidence type="ECO:0000256" key="1">
    <source>
        <dbReference type="ARBA" id="ARBA00022553"/>
    </source>
</evidence>
<evidence type="ECO:0000256" key="2">
    <source>
        <dbReference type="PROSITE-ProRule" id="PRU00169"/>
    </source>
</evidence>
<dbReference type="CDD" id="cd00156">
    <property type="entry name" value="REC"/>
    <property type="match status" value="1"/>
</dbReference>
<evidence type="ECO:0000313" key="5">
    <source>
        <dbReference type="Proteomes" id="UP000756530"/>
    </source>
</evidence>
<sequence length="124" mass="13471">MARILIADDDSDYLAAFRKGIAALGHEVETATGGDAAVARIQTDSKGFDVVFLDFVMADGGGLSTLHKIADLAPDTPIVVITGRAEMVDSPLFQKGMRRARLRLSKTTKLHEFDKIINDLLEIE</sequence>
<name>A0ABS6T328_9RHOB</name>
<proteinExistence type="predicted"/>
<protein>
    <submittedName>
        <fullName evidence="4">Response regulator</fullName>
    </submittedName>
</protein>
<dbReference type="PANTHER" id="PTHR44591:SF3">
    <property type="entry name" value="RESPONSE REGULATORY DOMAIN-CONTAINING PROTEIN"/>
    <property type="match status" value="1"/>
</dbReference>
<evidence type="ECO:0000259" key="3">
    <source>
        <dbReference type="PROSITE" id="PS50110"/>
    </source>
</evidence>
<dbReference type="PANTHER" id="PTHR44591">
    <property type="entry name" value="STRESS RESPONSE REGULATOR PROTEIN 1"/>
    <property type="match status" value="1"/>
</dbReference>
<dbReference type="PROSITE" id="PS50110">
    <property type="entry name" value="RESPONSE_REGULATORY"/>
    <property type="match status" value="1"/>
</dbReference>
<dbReference type="InterPro" id="IPR050595">
    <property type="entry name" value="Bact_response_regulator"/>
</dbReference>
<dbReference type="SMART" id="SM00448">
    <property type="entry name" value="REC"/>
    <property type="match status" value="1"/>
</dbReference>
<feature type="modified residue" description="4-aspartylphosphate" evidence="2">
    <location>
        <position position="54"/>
    </location>
</feature>